<evidence type="ECO:0008006" key="3">
    <source>
        <dbReference type="Google" id="ProtNLM"/>
    </source>
</evidence>
<dbReference type="EMBL" id="JAVFHQ010000029">
    <property type="protein sequence ID" value="KAK4543783.1"/>
    <property type="molecule type" value="Genomic_DNA"/>
</dbReference>
<protein>
    <recommendedName>
        <fullName evidence="3">F-box domain-containing protein</fullName>
    </recommendedName>
</protein>
<name>A0AAV9JEQ1_9PEZI</name>
<dbReference type="SUPFAM" id="SSF81383">
    <property type="entry name" value="F-box domain"/>
    <property type="match status" value="1"/>
</dbReference>
<dbReference type="CDD" id="cd09917">
    <property type="entry name" value="F-box_SF"/>
    <property type="match status" value="1"/>
</dbReference>
<reference evidence="1 2" key="1">
    <citation type="submission" date="2021-11" db="EMBL/GenBank/DDBJ databases">
        <title>Black yeast isolated from Biological Soil Crust.</title>
        <authorList>
            <person name="Kurbessoian T."/>
        </authorList>
    </citation>
    <scope>NUCLEOTIDE SEQUENCE [LARGE SCALE GENOMIC DNA]</scope>
    <source>
        <strain evidence="1 2">CCFEE 5522</strain>
    </source>
</reference>
<dbReference type="InterPro" id="IPR036047">
    <property type="entry name" value="F-box-like_dom_sf"/>
</dbReference>
<keyword evidence="2" id="KW-1185">Reference proteome</keyword>
<gene>
    <name evidence="1" type="ORF">LTR36_004816</name>
</gene>
<dbReference type="AlphaFoldDB" id="A0AAV9JEQ1"/>
<evidence type="ECO:0000313" key="2">
    <source>
        <dbReference type="Proteomes" id="UP001324427"/>
    </source>
</evidence>
<organism evidence="1 2">
    <name type="scientific">Oleoguttula mirabilis</name>
    <dbReference type="NCBI Taxonomy" id="1507867"/>
    <lineage>
        <taxon>Eukaryota</taxon>
        <taxon>Fungi</taxon>
        <taxon>Dikarya</taxon>
        <taxon>Ascomycota</taxon>
        <taxon>Pezizomycotina</taxon>
        <taxon>Dothideomycetes</taxon>
        <taxon>Dothideomycetidae</taxon>
        <taxon>Mycosphaerellales</taxon>
        <taxon>Teratosphaeriaceae</taxon>
        <taxon>Oleoguttula</taxon>
    </lineage>
</organism>
<sequence length="242" mass="28026">MGKRTRQTTAEDADDKARTIVTRSVRRRIVEDDVKKKQHPAWNVTELFENILIFLDTSSIIRCHRTCSAFKSKIEASPKIKAMLSLHRFDNKLDPTQQPQLINPLLRNKHDRLLVKLIATDYNYYRITHLYLSNEDHFSTWRDPYPSNYHELYQASAAPHVTVGVIRNAKPDRASEKCVATGCLLSNISICDPPLLVRVRVESRPEPNGRRRQPFEMQPSRQFETLGQVIARVEEIYGGSEW</sequence>
<accession>A0AAV9JEQ1</accession>
<dbReference type="Proteomes" id="UP001324427">
    <property type="component" value="Unassembled WGS sequence"/>
</dbReference>
<evidence type="ECO:0000313" key="1">
    <source>
        <dbReference type="EMBL" id="KAK4543783.1"/>
    </source>
</evidence>
<comment type="caution">
    <text evidence="1">The sequence shown here is derived from an EMBL/GenBank/DDBJ whole genome shotgun (WGS) entry which is preliminary data.</text>
</comment>
<proteinExistence type="predicted"/>